<dbReference type="OrthoDB" id="2417192at2759"/>
<evidence type="ECO:0000313" key="2">
    <source>
        <dbReference type="Proteomes" id="UP000615446"/>
    </source>
</evidence>
<gene>
    <name evidence="1" type="ORF">RCL2_002592600</name>
</gene>
<dbReference type="Proteomes" id="UP000615446">
    <property type="component" value="Unassembled WGS sequence"/>
</dbReference>
<proteinExistence type="predicted"/>
<dbReference type="EMBL" id="BLAL01000281">
    <property type="protein sequence ID" value="GES99420.1"/>
    <property type="molecule type" value="Genomic_DNA"/>
</dbReference>
<accession>A0A8H3M7X0</accession>
<sequence length="348" mass="40750">MSECVECNKIFNLFKELQSLLGDERQETLKELQEMLEYYLAHLTRKGYLNIDYKMQILPKQIRETKQDFYAKREQDAWFTASSFDAVFNLLDSKPKWVIVMSDNRPHYHCSKTMALVLKWAEWYNIECKKWCFLEAGEAKTLIDSHHAQSWLTEGSLAGYVCSHDLLDFREMMTFSISKFTKTDLVQPEPTVDEHSEVFSKWTMPIYQASVSNTDHWDLRRWSQEIGEKSQIGKGLRGDFPKININENQMFHLQLGWALKRNQKYGKKSSGKRLIKEVVAALTHFFMVGQCDPSDRYSAKDMLDGLKEMVENGEITTEVIPSQKTIENWITRFSSLSKKEHAECFLEK</sequence>
<name>A0A8H3M7X0_9GLOM</name>
<organism evidence="1 2">
    <name type="scientific">Rhizophagus clarus</name>
    <dbReference type="NCBI Taxonomy" id="94130"/>
    <lineage>
        <taxon>Eukaryota</taxon>
        <taxon>Fungi</taxon>
        <taxon>Fungi incertae sedis</taxon>
        <taxon>Mucoromycota</taxon>
        <taxon>Glomeromycotina</taxon>
        <taxon>Glomeromycetes</taxon>
        <taxon>Glomerales</taxon>
        <taxon>Glomeraceae</taxon>
        <taxon>Rhizophagus</taxon>
    </lineage>
</organism>
<protein>
    <submittedName>
        <fullName evidence="1">Uncharacterized protein</fullName>
    </submittedName>
</protein>
<reference evidence="1" key="1">
    <citation type="submission" date="2019-10" db="EMBL/GenBank/DDBJ databases">
        <title>Conservation and host-specific expression of non-tandemly repeated heterogenous ribosome RNA gene in arbuscular mycorrhizal fungi.</title>
        <authorList>
            <person name="Maeda T."/>
            <person name="Kobayashi Y."/>
            <person name="Nakagawa T."/>
            <person name="Ezawa T."/>
            <person name="Yamaguchi K."/>
            <person name="Bino T."/>
            <person name="Nishimoto Y."/>
            <person name="Shigenobu S."/>
            <person name="Kawaguchi M."/>
        </authorList>
    </citation>
    <scope>NUCLEOTIDE SEQUENCE</scope>
    <source>
        <strain evidence="1">HR1</strain>
    </source>
</reference>
<dbReference type="AlphaFoldDB" id="A0A8H3M7X0"/>
<comment type="caution">
    <text evidence="1">The sequence shown here is derived from an EMBL/GenBank/DDBJ whole genome shotgun (WGS) entry which is preliminary data.</text>
</comment>
<evidence type="ECO:0000313" key="1">
    <source>
        <dbReference type="EMBL" id="GES99420.1"/>
    </source>
</evidence>